<keyword evidence="6 8" id="KW-0819">tRNA processing</keyword>
<dbReference type="PANTHER" id="PTHR10920:SF12">
    <property type="entry name" value="TRNA (CYTIDINE(32)_GUANOSINE(34)-2'-O)-METHYLTRANSFERASE-RELATED"/>
    <property type="match status" value="1"/>
</dbReference>
<comment type="function">
    <text evidence="8">Methylates the 2'-O-ribose of nucleotides at positions 32 and 34 of the tRNA anticodon loop of substrate tRNAs.</text>
</comment>
<evidence type="ECO:0000259" key="10">
    <source>
        <dbReference type="Pfam" id="PF01728"/>
    </source>
</evidence>
<feature type="domain" description="Ribosomal RNA methyltransferase FtsJ" evidence="10">
    <location>
        <begin position="21"/>
        <end position="256"/>
    </location>
</feature>
<evidence type="ECO:0000256" key="8">
    <source>
        <dbReference type="HAMAP-Rule" id="MF_03162"/>
    </source>
</evidence>
<dbReference type="EC" id="2.1.1.205" evidence="8"/>
<gene>
    <name evidence="11" type="ORF">QTG54_015177</name>
</gene>
<dbReference type="SUPFAM" id="SSF53335">
    <property type="entry name" value="S-adenosyl-L-methionine-dependent methyltransferases"/>
    <property type="match status" value="1"/>
</dbReference>
<dbReference type="GO" id="GO:0106340">
    <property type="term" value="F:tRNA (guanosine(34)-2'-O)-methyltransferase activity"/>
    <property type="evidence" value="ECO:0007669"/>
    <property type="project" value="UniProtKB-ARBA"/>
</dbReference>
<protein>
    <recommendedName>
        <fullName evidence="8">Putative tRNA (cytidine(32)/guanosine(34)-2'-O)-methyltransferase</fullName>
        <ecNumber evidence="8">2.1.1.205</ecNumber>
    </recommendedName>
    <alternativeName>
        <fullName evidence="8">2'-O-ribose RNA methyltransferase TRM7 homolog</fullName>
    </alternativeName>
</protein>
<proteinExistence type="inferred from homology"/>
<evidence type="ECO:0000256" key="1">
    <source>
        <dbReference type="ARBA" id="ARBA00022490"/>
    </source>
</evidence>
<feature type="binding site" evidence="8">
    <location>
        <position position="93"/>
    </location>
    <ligand>
        <name>S-adenosyl-L-methionine</name>
        <dbReference type="ChEBI" id="CHEBI:59789"/>
    </ligand>
</feature>
<feature type="compositionally biased region" description="Basic and acidic residues" evidence="9">
    <location>
        <begin position="45"/>
        <end position="75"/>
    </location>
</feature>
<reference evidence="11" key="1">
    <citation type="submission" date="2023-06" db="EMBL/GenBank/DDBJ databases">
        <title>Survivors Of The Sea: Transcriptome response of Skeletonema marinoi to long-term dormancy.</title>
        <authorList>
            <person name="Pinder M.I.M."/>
            <person name="Kourtchenko O."/>
            <person name="Robertson E.K."/>
            <person name="Larsson T."/>
            <person name="Maumus F."/>
            <person name="Osuna-Cruz C.M."/>
            <person name="Vancaester E."/>
            <person name="Stenow R."/>
            <person name="Vandepoele K."/>
            <person name="Ploug H."/>
            <person name="Bruchert V."/>
            <person name="Godhe A."/>
            <person name="Topel M."/>
        </authorList>
    </citation>
    <scope>NUCLEOTIDE SEQUENCE</scope>
    <source>
        <strain evidence="11">R05AC</strain>
    </source>
</reference>
<keyword evidence="4 8" id="KW-0808">Transferase</keyword>
<dbReference type="HAMAP" id="MF_03162">
    <property type="entry name" value="RNA_methyltr_E_TRM7"/>
    <property type="match status" value="1"/>
</dbReference>
<dbReference type="HAMAP" id="MF_01547">
    <property type="entry name" value="RNA_methyltr_E"/>
    <property type="match status" value="1"/>
</dbReference>
<evidence type="ECO:0000256" key="9">
    <source>
        <dbReference type="SAM" id="MobiDB-lite"/>
    </source>
</evidence>
<organism evidence="11 12">
    <name type="scientific">Skeletonema marinoi</name>
    <dbReference type="NCBI Taxonomy" id="267567"/>
    <lineage>
        <taxon>Eukaryota</taxon>
        <taxon>Sar</taxon>
        <taxon>Stramenopiles</taxon>
        <taxon>Ochrophyta</taxon>
        <taxon>Bacillariophyta</taxon>
        <taxon>Coscinodiscophyceae</taxon>
        <taxon>Thalassiosirophycidae</taxon>
        <taxon>Thalassiosirales</taxon>
        <taxon>Skeletonemataceae</taxon>
        <taxon>Skeletonema</taxon>
        <taxon>Skeletonema marinoi-dohrnii complex</taxon>
    </lineage>
</organism>
<comment type="catalytic activity">
    <reaction evidence="7 8">
        <text>cytidine(32)/guanosine(34) in tRNA + 2 S-adenosyl-L-methionine = 2'-O-methylcytidine(32)/2'-O-methylguanosine(34) in tRNA + 2 S-adenosyl-L-homocysteine + 2 H(+)</text>
        <dbReference type="Rhea" id="RHEA:42396"/>
        <dbReference type="Rhea" id="RHEA-COMP:10246"/>
        <dbReference type="Rhea" id="RHEA-COMP:10247"/>
        <dbReference type="ChEBI" id="CHEBI:15378"/>
        <dbReference type="ChEBI" id="CHEBI:57856"/>
        <dbReference type="ChEBI" id="CHEBI:59789"/>
        <dbReference type="ChEBI" id="CHEBI:74269"/>
        <dbReference type="ChEBI" id="CHEBI:74445"/>
        <dbReference type="ChEBI" id="CHEBI:74495"/>
        <dbReference type="ChEBI" id="CHEBI:82748"/>
        <dbReference type="EC" id="2.1.1.205"/>
    </reaction>
</comment>
<evidence type="ECO:0000313" key="12">
    <source>
        <dbReference type="Proteomes" id="UP001224775"/>
    </source>
</evidence>
<keyword evidence="12" id="KW-1185">Reference proteome</keyword>
<dbReference type="Gene3D" id="3.40.50.150">
    <property type="entry name" value="Vaccinia Virus protein VP39"/>
    <property type="match status" value="1"/>
</dbReference>
<feature type="binding site" evidence="8">
    <location>
        <position position="173"/>
    </location>
    <ligand>
        <name>S-adenosyl-L-methionine</name>
        <dbReference type="ChEBI" id="CHEBI:59789"/>
    </ligand>
</feature>
<evidence type="ECO:0000256" key="2">
    <source>
        <dbReference type="ARBA" id="ARBA00022552"/>
    </source>
</evidence>
<keyword evidence="2" id="KW-0698">rRNA processing</keyword>
<dbReference type="GO" id="GO:0005737">
    <property type="term" value="C:cytoplasm"/>
    <property type="evidence" value="ECO:0007669"/>
    <property type="project" value="UniProtKB-SubCell"/>
</dbReference>
<feature type="region of interest" description="Disordered" evidence="9">
    <location>
        <begin position="41"/>
        <end position="77"/>
    </location>
</feature>
<dbReference type="FunFam" id="3.40.50.150:FF:000220">
    <property type="entry name" value="CAMK protein kinase"/>
    <property type="match status" value="1"/>
</dbReference>
<feature type="binding site" evidence="8">
    <location>
        <position position="95"/>
    </location>
    <ligand>
        <name>S-adenosyl-L-methionine</name>
        <dbReference type="ChEBI" id="CHEBI:59789"/>
    </ligand>
</feature>
<feature type="region of interest" description="Disordered" evidence="9">
    <location>
        <begin position="328"/>
        <end position="354"/>
    </location>
</feature>
<evidence type="ECO:0000256" key="3">
    <source>
        <dbReference type="ARBA" id="ARBA00022603"/>
    </source>
</evidence>
<dbReference type="InterPro" id="IPR050082">
    <property type="entry name" value="RNA_methyltr_RlmE"/>
</dbReference>
<evidence type="ECO:0000313" key="11">
    <source>
        <dbReference type="EMBL" id="KAK1734174.1"/>
    </source>
</evidence>
<evidence type="ECO:0000256" key="6">
    <source>
        <dbReference type="ARBA" id="ARBA00022694"/>
    </source>
</evidence>
<dbReference type="AlphaFoldDB" id="A0AAD9D5X1"/>
<sequence length="354" mass="38506">MGKLSRDKRDVFYRKAKESGYRARSAYKLLQIDAEFDLFGFEGGDDGHQPQHHDDVDQSPHTSSNDEARDTETTKRRPTLVVQRAVDLCAAPGGWSQVLVERMMGENYMTSSQDTLTTPNDTSSSPAIVAVDLWPMEPLAGVHCLQGDITSLDTAKSIIQHFQGQRSELVVCDGAPDVIGLQEFDEYCQSQLLLAAINITTHVLATGGTFVAKIFRGRDVGLIYTQLKLLFESVICAKPTASRNASIESFVVCRGFGYGTLPVEKCLDLELEGSWDELCGGVGGLRLVPGEDVIPSIVPFVSCSKLKDCSMPSGVDFMDSDKSYPVHEAKAPLAPPIRPPYEAAKGRTSGGRNG</sequence>
<dbReference type="InterPro" id="IPR002877">
    <property type="entry name" value="RNA_MeTrfase_FtsJ_dom"/>
</dbReference>
<name>A0AAD9D5X1_9STRA</name>
<dbReference type="Pfam" id="PF01728">
    <property type="entry name" value="FtsJ"/>
    <property type="match status" value="1"/>
</dbReference>
<evidence type="ECO:0000256" key="4">
    <source>
        <dbReference type="ARBA" id="ARBA00022679"/>
    </source>
</evidence>
<dbReference type="EMBL" id="JATAAI010000041">
    <property type="protein sequence ID" value="KAK1734174.1"/>
    <property type="molecule type" value="Genomic_DNA"/>
</dbReference>
<dbReference type="GO" id="GO:0002128">
    <property type="term" value="P:tRNA nucleoside ribose methylation"/>
    <property type="evidence" value="ECO:0007669"/>
    <property type="project" value="UniProtKB-UniRule"/>
</dbReference>
<comment type="caution">
    <text evidence="11">The sequence shown here is derived from an EMBL/GenBank/DDBJ whole genome shotgun (WGS) entry which is preliminary data.</text>
</comment>
<dbReference type="GO" id="GO:0002181">
    <property type="term" value="P:cytoplasmic translation"/>
    <property type="evidence" value="ECO:0007669"/>
    <property type="project" value="UniProtKB-UniRule"/>
</dbReference>
<dbReference type="Proteomes" id="UP001224775">
    <property type="component" value="Unassembled WGS sequence"/>
</dbReference>
<feature type="binding site" evidence="8">
    <location>
        <position position="148"/>
    </location>
    <ligand>
        <name>S-adenosyl-L-methionine</name>
        <dbReference type="ChEBI" id="CHEBI:59789"/>
    </ligand>
</feature>
<keyword evidence="3 8" id="KW-0489">Methyltransferase</keyword>
<keyword evidence="1 8" id="KW-0963">Cytoplasm</keyword>
<comment type="subcellular location">
    <subcellularLocation>
        <location evidence="8">Cytoplasm</location>
    </subcellularLocation>
</comment>
<dbReference type="InterPro" id="IPR028590">
    <property type="entry name" value="RNA_methyltr_E_TRM7"/>
</dbReference>
<dbReference type="InterPro" id="IPR029063">
    <property type="entry name" value="SAM-dependent_MTases_sf"/>
</dbReference>
<evidence type="ECO:0000256" key="5">
    <source>
        <dbReference type="ARBA" id="ARBA00022691"/>
    </source>
</evidence>
<dbReference type="InterPro" id="IPR015507">
    <property type="entry name" value="rRNA-MeTfrase_E"/>
</dbReference>
<comment type="similarity">
    <text evidence="8">Belongs to the class I-like SAM-binding methyltransferase superfamily. RNA methyltransferase RlmE family. TRM7 subfamily.</text>
</comment>
<dbReference type="GO" id="GO:0006364">
    <property type="term" value="P:rRNA processing"/>
    <property type="evidence" value="ECO:0007669"/>
    <property type="project" value="UniProtKB-KW"/>
</dbReference>
<keyword evidence="5 8" id="KW-0949">S-adenosyl-L-methionine</keyword>
<evidence type="ECO:0000256" key="7">
    <source>
        <dbReference type="ARBA" id="ARBA00048902"/>
    </source>
</evidence>
<accession>A0AAD9D5X1</accession>
<feature type="active site" description="Proton acceptor" evidence="8">
    <location>
        <position position="213"/>
    </location>
</feature>
<feature type="binding site" evidence="8">
    <location>
        <position position="132"/>
    </location>
    <ligand>
        <name>S-adenosyl-L-methionine</name>
        <dbReference type="ChEBI" id="CHEBI:59789"/>
    </ligand>
</feature>
<dbReference type="PANTHER" id="PTHR10920">
    <property type="entry name" value="RIBOSOMAL RNA METHYLTRANSFERASE"/>
    <property type="match status" value="1"/>
</dbReference>